<reference evidence="2" key="1">
    <citation type="submission" date="2023-03" db="EMBL/GenBank/DDBJ databases">
        <title>Lomoglobus Profundus gen. nov., sp. nov., a novel member of the phylum Verrucomicrobia, isolated from deep-marine sediment of South China Sea.</title>
        <authorList>
            <person name="Ahmad T."/>
            <person name="Ishaq S.E."/>
            <person name="Wang F."/>
        </authorList>
    </citation>
    <scope>NUCLEOTIDE SEQUENCE</scope>
    <source>
        <strain evidence="2">LMO-M01</strain>
    </source>
</reference>
<accession>A0AAF0A1E1</accession>
<dbReference type="Gene3D" id="3.40.50.150">
    <property type="entry name" value="Vaccinia Virus protein VP39"/>
    <property type="match status" value="1"/>
</dbReference>
<organism evidence="2 3">
    <name type="scientific">Synoicihabitans lomoniglobus</name>
    <dbReference type="NCBI Taxonomy" id="2909285"/>
    <lineage>
        <taxon>Bacteria</taxon>
        <taxon>Pseudomonadati</taxon>
        <taxon>Verrucomicrobiota</taxon>
        <taxon>Opitutia</taxon>
        <taxon>Opitutales</taxon>
        <taxon>Opitutaceae</taxon>
        <taxon>Synoicihabitans</taxon>
    </lineage>
</organism>
<sequence length="244" mass="26530">MPDSDQNSGAGLTARNLVAWDKLYASTPELVWGRAAAGFLPEFVTETCGDARRFRHALDAATGEGRNLAFLTTRAEAVTGCDGSAEALAKFSANESPAIQLVCAALDRLPFADDSFDFILLCDTVETLPDPVPVLRELRRVAAPGARLVCNIPPPEGDVAGEDMAPAGEDGFFYQDRYYYRFFEAAAAAALLKRGGWRVLQEREMEWVEPAHPGFRAHDHTHRSNVFLAEPDSGEVESGTTAHD</sequence>
<feature type="domain" description="Methyltransferase type 11" evidence="1">
    <location>
        <begin position="58"/>
        <end position="150"/>
    </location>
</feature>
<dbReference type="PANTHER" id="PTHR43591:SF24">
    <property type="entry name" value="2-METHOXY-6-POLYPRENYL-1,4-BENZOQUINOL METHYLASE, MITOCHONDRIAL"/>
    <property type="match status" value="1"/>
</dbReference>
<dbReference type="Pfam" id="PF08241">
    <property type="entry name" value="Methyltransf_11"/>
    <property type="match status" value="1"/>
</dbReference>
<dbReference type="InterPro" id="IPR029063">
    <property type="entry name" value="SAM-dependent_MTases_sf"/>
</dbReference>
<dbReference type="Proteomes" id="UP001218638">
    <property type="component" value="Chromosome"/>
</dbReference>
<keyword evidence="2" id="KW-0808">Transferase</keyword>
<evidence type="ECO:0000313" key="2">
    <source>
        <dbReference type="EMBL" id="WED65698.1"/>
    </source>
</evidence>
<dbReference type="InterPro" id="IPR013216">
    <property type="entry name" value="Methyltransf_11"/>
</dbReference>
<dbReference type="RefSeq" id="WP_330930228.1">
    <property type="nucleotide sequence ID" value="NZ_CP119075.1"/>
</dbReference>
<name>A0AAF0A1E1_9BACT</name>
<evidence type="ECO:0000259" key="1">
    <source>
        <dbReference type="Pfam" id="PF08241"/>
    </source>
</evidence>
<keyword evidence="2" id="KW-0489">Methyltransferase</keyword>
<protein>
    <submittedName>
        <fullName evidence="2">Class I SAM-dependent methyltransferase</fullName>
    </submittedName>
</protein>
<dbReference type="AlphaFoldDB" id="A0AAF0A1E1"/>
<dbReference type="KEGG" id="slom:PXH66_02410"/>
<dbReference type="EMBL" id="CP119075">
    <property type="protein sequence ID" value="WED65698.1"/>
    <property type="molecule type" value="Genomic_DNA"/>
</dbReference>
<dbReference type="SUPFAM" id="SSF53335">
    <property type="entry name" value="S-adenosyl-L-methionine-dependent methyltransferases"/>
    <property type="match status" value="1"/>
</dbReference>
<gene>
    <name evidence="2" type="ORF">PXH66_02410</name>
</gene>
<dbReference type="CDD" id="cd02440">
    <property type="entry name" value="AdoMet_MTases"/>
    <property type="match status" value="1"/>
</dbReference>
<dbReference type="PANTHER" id="PTHR43591">
    <property type="entry name" value="METHYLTRANSFERASE"/>
    <property type="match status" value="1"/>
</dbReference>
<evidence type="ECO:0000313" key="3">
    <source>
        <dbReference type="Proteomes" id="UP001218638"/>
    </source>
</evidence>
<proteinExistence type="predicted"/>
<dbReference type="GO" id="GO:0008757">
    <property type="term" value="F:S-adenosylmethionine-dependent methyltransferase activity"/>
    <property type="evidence" value="ECO:0007669"/>
    <property type="project" value="InterPro"/>
</dbReference>
<keyword evidence="3" id="KW-1185">Reference proteome</keyword>
<dbReference type="GO" id="GO:0032259">
    <property type="term" value="P:methylation"/>
    <property type="evidence" value="ECO:0007669"/>
    <property type="project" value="UniProtKB-KW"/>
</dbReference>